<reference evidence="2 3" key="1">
    <citation type="submission" date="2017-12" db="EMBL/GenBank/DDBJ databases">
        <title>Integrating genomic resources of turbot (Scophthalmus maximus) in depth evaluation of genetic and physical mapping variation across individuals.</title>
        <authorList>
            <person name="Martinez P."/>
        </authorList>
    </citation>
    <scope>NUCLEOTIDE SEQUENCE [LARGE SCALE GENOMIC DNA]</scope>
</reference>
<proteinExistence type="predicted"/>
<evidence type="ECO:0000313" key="3">
    <source>
        <dbReference type="Proteomes" id="UP000246464"/>
    </source>
</evidence>
<feature type="region of interest" description="Disordered" evidence="1">
    <location>
        <begin position="1"/>
        <end position="58"/>
    </location>
</feature>
<name>A0A2U9B6U8_SCOMX</name>
<keyword evidence="3" id="KW-1185">Reference proteome</keyword>
<sequence>MKFTLPGGRDTRVPPGGRNTRAPPGGRATGREGHQSANWREGNLFSPEQVLPDTSSMS</sequence>
<evidence type="ECO:0000313" key="2">
    <source>
        <dbReference type="EMBL" id="AWO99565.1"/>
    </source>
</evidence>
<accession>A0A2U9B6U8</accession>
<evidence type="ECO:0000256" key="1">
    <source>
        <dbReference type="SAM" id="MobiDB-lite"/>
    </source>
</evidence>
<dbReference type="EMBL" id="CP026246">
    <property type="protein sequence ID" value="AWO99565.1"/>
    <property type="molecule type" value="Genomic_DNA"/>
</dbReference>
<organism evidence="2 3">
    <name type="scientific">Scophthalmus maximus</name>
    <name type="common">Turbot</name>
    <name type="synonym">Psetta maxima</name>
    <dbReference type="NCBI Taxonomy" id="52904"/>
    <lineage>
        <taxon>Eukaryota</taxon>
        <taxon>Metazoa</taxon>
        <taxon>Chordata</taxon>
        <taxon>Craniata</taxon>
        <taxon>Vertebrata</taxon>
        <taxon>Euteleostomi</taxon>
        <taxon>Actinopterygii</taxon>
        <taxon>Neopterygii</taxon>
        <taxon>Teleostei</taxon>
        <taxon>Neoteleostei</taxon>
        <taxon>Acanthomorphata</taxon>
        <taxon>Carangaria</taxon>
        <taxon>Pleuronectiformes</taxon>
        <taxon>Pleuronectoidei</taxon>
        <taxon>Scophthalmidae</taxon>
        <taxon>Scophthalmus</taxon>
    </lineage>
</organism>
<protein>
    <submittedName>
        <fullName evidence="2">Uncharacterized protein</fullName>
    </submittedName>
</protein>
<gene>
    <name evidence="2" type="ORF">SMAX5B_006857</name>
</gene>
<dbReference type="Proteomes" id="UP000246464">
    <property type="component" value="Chromosome 4"/>
</dbReference>
<dbReference type="AlphaFoldDB" id="A0A2U9B6U8"/>